<organism evidence="1 2">
    <name type="scientific">Porites lobata</name>
    <dbReference type="NCBI Taxonomy" id="104759"/>
    <lineage>
        <taxon>Eukaryota</taxon>
        <taxon>Metazoa</taxon>
        <taxon>Cnidaria</taxon>
        <taxon>Anthozoa</taxon>
        <taxon>Hexacorallia</taxon>
        <taxon>Scleractinia</taxon>
        <taxon>Fungiina</taxon>
        <taxon>Poritidae</taxon>
        <taxon>Porites</taxon>
    </lineage>
</organism>
<keyword evidence="2" id="KW-1185">Reference proteome</keyword>
<gene>
    <name evidence="1" type="ORF">PLOB_00001026</name>
</gene>
<evidence type="ECO:0000313" key="2">
    <source>
        <dbReference type="Proteomes" id="UP001159405"/>
    </source>
</evidence>
<name>A0ABN8N808_9CNID</name>
<sequence length="119" mass="13966">MSWIPNIRVQRFFQQLLVNFRQIVSNVRHFGGALFQWLFCGRWNNREPQLERGLNQAINHHNNEAQTRRSSLHREGGKNIKEPVENDEALSCELSYIGTLCCATKRFCEESYRVTSPLE</sequence>
<dbReference type="Proteomes" id="UP001159405">
    <property type="component" value="Unassembled WGS sequence"/>
</dbReference>
<dbReference type="EMBL" id="CALNXK010000010">
    <property type="protein sequence ID" value="CAH3042618.1"/>
    <property type="molecule type" value="Genomic_DNA"/>
</dbReference>
<protein>
    <submittedName>
        <fullName evidence="1">Uncharacterized protein</fullName>
    </submittedName>
</protein>
<comment type="caution">
    <text evidence="1">The sequence shown here is derived from an EMBL/GenBank/DDBJ whole genome shotgun (WGS) entry which is preliminary data.</text>
</comment>
<reference evidence="1 2" key="1">
    <citation type="submission" date="2022-05" db="EMBL/GenBank/DDBJ databases">
        <authorList>
            <consortium name="Genoscope - CEA"/>
            <person name="William W."/>
        </authorList>
    </citation>
    <scope>NUCLEOTIDE SEQUENCE [LARGE SCALE GENOMIC DNA]</scope>
</reference>
<evidence type="ECO:0000313" key="1">
    <source>
        <dbReference type="EMBL" id="CAH3042618.1"/>
    </source>
</evidence>
<proteinExistence type="predicted"/>
<accession>A0ABN8N808</accession>